<dbReference type="AlphaFoldDB" id="A0A543ASJ9"/>
<sequence length="141" mass="14706">MATGDVAVKTAADSTDNTSAPDVLDGPFNIRQLLRIDEALAAADERTGLTFSVYVGSLHEPTVGAARGLHDRLADPANSILIAVSPQQRKLEIVTGENVVRRIPDRNAALAALSMTASFGGGDLTRGVVEGLRMLADQAAP</sequence>
<organism evidence="2 3">
    <name type="scientific">Stackebrandtia endophytica</name>
    <dbReference type="NCBI Taxonomy" id="1496996"/>
    <lineage>
        <taxon>Bacteria</taxon>
        <taxon>Bacillati</taxon>
        <taxon>Actinomycetota</taxon>
        <taxon>Actinomycetes</taxon>
        <taxon>Glycomycetales</taxon>
        <taxon>Glycomycetaceae</taxon>
        <taxon>Stackebrandtia</taxon>
    </lineage>
</organism>
<reference evidence="2 3" key="1">
    <citation type="submission" date="2019-06" db="EMBL/GenBank/DDBJ databases">
        <title>Sequencing the genomes of 1000 actinobacteria strains.</title>
        <authorList>
            <person name="Klenk H.-P."/>
        </authorList>
    </citation>
    <scope>NUCLEOTIDE SEQUENCE [LARGE SCALE GENOMIC DNA]</scope>
    <source>
        <strain evidence="2 3">DSM 45928</strain>
    </source>
</reference>
<evidence type="ECO:0000313" key="2">
    <source>
        <dbReference type="EMBL" id="TQL75561.1"/>
    </source>
</evidence>
<evidence type="ECO:0000313" key="3">
    <source>
        <dbReference type="Proteomes" id="UP000317043"/>
    </source>
</evidence>
<dbReference type="Proteomes" id="UP000317043">
    <property type="component" value="Unassembled WGS sequence"/>
</dbReference>
<dbReference type="Pfam" id="PF17174">
    <property type="entry name" value="DUF5130"/>
    <property type="match status" value="1"/>
</dbReference>
<proteinExistence type="predicted"/>
<dbReference type="OrthoDB" id="3214027at2"/>
<protein>
    <submittedName>
        <fullName evidence="2">Uncharacterized protein DUF5130</fullName>
    </submittedName>
</protein>
<accession>A0A543ASJ9</accession>
<keyword evidence="3" id="KW-1185">Reference proteome</keyword>
<dbReference type="InParanoid" id="A0A543ASJ9"/>
<dbReference type="Gene3D" id="3.10.310.50">
    <property type="match status" value="1"/>
</dbReference>
<comment type="caution">
    <text evidence="2">The sequence shown here is derived from an EMBL/GenBank/DDBJ whole genome shotgun (WGS) entry which is preliminary data.</text>
</comment>
<dbReference type="InterPro" id="IPR033437">
    <property type="entry name" value="DUF5130"/>
</dbReference>
<feature type="region of interest" description="Disordered" evidence="1">
    <location>
        <begin position="1"/>
        <end position="20"/>
    </location>
</feature>
<name>A0A543ASJ9_9ACTN</name>
<evidence type="ECO:0000256" key="1">
    <source>
        <dbReference type="SAM" id="MobiDB-lite"/>
    </source>
</evidence>
<dbReference type="EMBL" id="VFOW01000001">
    <property type="protein sequence ID" value="TQL75561.1"/>
    <property type="molecule type" value="Genomic_DNA"/>
</dbReference>
<gene>
    <name evidence="2" type="ORF">FB566_1068</name>
</gene>